<evidence type="ECO:0000256" key="4">
    <source>
        <dbReference type="ARBA" id="ARBA00023125"/>
    </source>
</evidence>
<keyword evidence="4 9" id="KW-0238">DNA-binding</keyword>
<evidence type="ECO:0000256" key="7">
    <source>
        <dbReference type="SAM" id="MobiDB-lite"/>
    </source>
</evidence>
<keyword evidence="3" id="KW-0805">Transcription regulation</keyword>
<dbReference type="RefSeq" id="WP_215791588.1">
    <property type="nucleotide sequence ID" value="NZ_JAHKKG010000008.1"/>
</dbReference>
<dbReference type="PRINTS" id="PR00037">
    <property type="entry name" value="HTHLACR"/>
</dbReference>
<evidence type="ECO:0000256" key="3">
    <source>
        <dbReference type="ARBA" id="ARBA00023015"/>
    </source>
</evidence>
<evidence type="ECO:0000256" key="2">
    <source>
        <dbReference type="ARBA" id="ARBA00022491"/>
    </source>
</evidence>
<comment type="caution">
    <text evidence="9">The sequence shown here is derived from an EMBL/GenBank/DDBJ whole genome shotgun (WGS) entry which is preliminary data.</text>
</comment>
<dbReference type="InterPro" id="IPR001034">
    <property type="entry name" value="DeoR_HTH"/>
</dbReference>
<dbReference type="EMBL" id="JAHKKG010000008">
    <property type="protein sequence ID" value="MBU2667345.1"/>
    <property type="molecule type" value="Genomic_DNA"/>
</dbReference>
<reference evidence="9 10" key="1">
    <citation type="submission" date="2021-06" db="EMBL/GenBank/DDBJ databases">
        <title>Actinoplanes lichenicola sp. nov., and Actinoplanes ovalisporus sp. nov., isolated from lichen in Thailand.</title>
        <authorList>
            <person name="Saeng-In P."/>
            <person name="Kanchanasin P."/>
            <person name="Yuki M."/>
            <person name="Kudo T."/>
            <person name="Ohkuma M."/>
            <person name="Phongsopitanun W."/>
            <person name="Tanasupawat S."/>
        </authorList>
    </citation>
    <scope>NUCLEOTIDE SEQUENCE [LARGE SCALE GENOMIC DNA]</scope>
    <source>
        <strain evidence="9 10">NBRC 110975</strain>
    </source>
</reference>
<dbReference type="InterPro" id="IPR018356">
    <property type="entry name" value="Tscrpt_reg_HTH_DeoR_CS"/>
</dbReference>
<organism evidence="9 10">
    <name type="scientific">Paractinoplanes bogorensis</name>
    <dbReference type="NCBI Taxonomy" id="1610840"/>
    <lineage>
        <taxon>Bacteria</taxon>
        <taxon>Bacillati</taxon>
        <taxon>Actinomycetota</taxon>
        <taxon>Actinomycetes</taxon>
        <taxon>Micromonosporales</taxon>
        <taxon>Micromonosporaceae</taxon>
        <taxon>Paractinoplanes</taxon>
    </lineage>
</organism>
<dbReference type="InterPro" id="IPR050313">
    <property type="entry name" value="Carb_Metab_HTH_regulators"/>
</dbReference>
<dbReference type="InterPro" id="IPR036390">
    <property type="entry name" value="WH_DNA-bd_sf"/>
</dbReference>
<dbReference type="SUPFAM" id="SSF46785">
    <property type="entry name" value="Winged helix' DNA-binding domain"/>
    <property type="match status" value="1"/>
</dbReference>
<dbReference type="Gene3D" id="1.10.10.10">
    <property type="entry name" value="Winged helix-like DNA-binding domain superfamily/Winged helix DNA-binding domain"/>
    <property type="match status" value="1"/>
</dbReference>
<keyword evidence="5" id="KW-0804">Transcription</keyword>
<dbReference type="SMART" id="SM00420">
    <property type="entry name" value="HTH_DEOR"/>
    <property type="match status" value="1"/>
</dbReference>
<dbReference type="PANTHER" id="PTHR30363:SF4">
    <property type="entry name" value="GLYCEROL-3-PHOSPHATE REGULON REPRESSOR"/>
    <property type="match status" value="1"/>
</dbReference>
<dbReference type="InterPro" id="IPR037171">
    <property type="entry name" value="NagB/RpiA_transferase-like"/>
</dbReference>
<evidence type="ECO:0000256" key="5">
    <source>
        <dbReference type="ARBA" id="ARBA00023163"/>
    </source>
</evidence>
<feature type="domain" description="HTH deoR-type" evidence="8">
    <location>
        <begin position="19"/>
        <end position="74"/>
    </location>
</feature>
<evidence type="ECO:0000313" key="9">
    <source>
        <dbReference type="EMBL" id="MBU2667345.1"/>
    </source>
</evidence>
<evidence type="ECO:0000256" key="1">
    <source>
        <dbReference type="ARBA" id="ARBA00021390"/>
    </source>
</evidence>
<dbReference type="PROSITE" id="PS51000">
    <property type="entry name" value="HTH_DEOR_2"/>
    <property type="match status" value="1"/>
</dbReference>
<protein>
    <recommendedName>
        <fullName evidence="1">Lactose phosphotransferase system repressor</fullName>
    </recommendedName>
</protein>
<dbReference type="InterPro" id="IPR014036">
    <property type="entry name" value="DeoR-like_C"/>
</dbReference>
<proteinExistence type="predicted"/>
<dbReference type="SUPFAM" id="SSF100950">
    <property type="entry name" value="NagB/RpiA/CoA transferase-like"/>
    <property type="match status" value="1"/>
</dbReference>
<keyword evidence="2" id="KW-0678">Repressor</keyword>
<gene>
    <name evidence="9" type="ORF">KOI35_27925</name>
</gene>
<comment type="function">
    <text evidence="6">Repressor of the lactose catabolism operon. Galactose-6-phosphate is the inducer.</text>
</comment>
<dbReference type="PANTHER" id="PTHR30363">
    <property type="entry name" value="HTH-TYPE TRANSCRIPTIONAL REGULATOR SRLR-RELATED"/>
    <property type="match status" value="1"/>
</dbReference>
<dbReference type="Pfam" id="PF00455">
    <property type="entry name" value="DeoRC"/>
    <property type="match status" value="1"/>
</dbReference>
<dbReference type="SMART" id="SM01134">
    <property type="entry name" value="DeoRC"/>
    <property type="match status" value="1"/>
</dbReference>
<dbReference type="GO" id="GO:0003677">
    <property type="term" value="F:DNA binding"/>
    <property type="evidence" value="ECO:0007669"/>
    <property type="project" value="UniProtKB-KW"/>
</dbReference>
<name>A0ABS5YV68_9ACTN</name>
<dbReference type="Pfam" id="PF08220">
    <property type="entry name" value="HTH_DeoR"/>
    <property type="match status" value="1"/>
</dbReference>
<evidence type="ECO:0000256" key="6">
    <source>
        <dbReference type="ARBA" id="ARBA00024937"/>
    </source>
</evidence>
<dbReference type="InterPro" id="IPR036388">
    <property type="entry name" value="WH-like_DNA-bd_sf"/>
</dbReference>
<dbReference type="PROSITE" id="PS00894">
    <property type="entry name" value="HTH_DEOR_1"/>
    <property type="match status" value="1"/>
</dbReference>
<keyword evidence="10" id="KW-1185">Reference proteome</keyword>
<accession>A0ABS5YV68</accession>
<dbReference type="Proteomes" id="UP001519654">
    <property type="component" value="Unassembled WGS sequence"/>
</dbReference>
<feature type="region of interest" description="Disordered" evidence="7">
    <location>
        <begin position="1"/>
        <end position="21"/>
    </location>
</feature>
<evidence type="ECO:0000313" key="10">
    <source>
        <dbReference type="Proteomes" id="UP001519654"/>
    </source>
</evidence>
<sequence>MTTDDASLDVDLTAGQNAPRERREQIRKLVVDEGFVRIEELAETYNVSIMTIHRDLDALQSEGWLRKVRGGATARPSAQYHGDVRHRTEAMADIKQLLARTALDLVEPGQSVMVDESTTGLALAELLPGKSPLTVISNFLAIVKLLAGEPGIDLIALGGAYYPAYDAFLGMRTNEAIRSLRADILFMSTTAVTDGHCYHQSQETVAVKRALMEASTRRILLIDHTKFSKSGLYQLAPLTAFDLVIVDADTDPAILASMRTAGVPFQVAGRPSAAEDGGVASRGS</sequence>
<evidence type="ECO:0000259" key="8">
    <source>
        <dbReference type="PROSITE" id="PS51000"/>
    </source>
</evidence>